<comment type="caution">
    <text evidence="10">The sequence shown here is derived from an EMBL/GenBank/DDBJ whole genome shotgun (WGS) entry which is preliminary data.</text>
</comment>
<dbReference type="PROSITE" id="PS00737">
    <property type="entry name" value="THIOLASE_2"/>
    <property type="match status" value="1"/>
</dbReference>
<dbReference type="Pfam" id="PF02803">
    <property type="entry name" value="Thiolase_C"/>
    <property type="match status" value="1"/>
</dbReference>
<evidence type="ECO:0000259" key="9">
    <source>
        <dbReference type="Pfam" id="PF02803"/>
    </source>
</evidence>
<proteinExistence type="inferred from homology"/>
<dbReference type="NCBIfam" id="TIGR01930">
    <property type="entry name" value="AcCoA-C-Actrans"/>
    <property type="match status" value="1"/>
</dbReference>
<dbReference type="InterPro" id="IPR020616">
    <property type="entry name" value="Thiolase_N"/>
</dbReference>
<feature type="active site" description="Acyl-thioester intermediate" evidence="6">
    <location>
        <position position="94"/>
    </location>
</feature>
<evidence type="ECO:0000256" key="4">
    <source>
        <dbReference type="ARBA" id="ARBA00023315"/>
    </source>
</evidence>
<dbReference type="GO" id="GO:0003988">
    <property type="term" value="F:acetyl-CoA C-acyltransferase activity"/>
    <property type="evidence" value="ECO:0007669"/>
    <property type="project" value="UniProtKB-EC"/>
</dbReference>
<dbReference type="Pfam" id="PF00108">
    <property type="entry name" value="Thiolase_N"/>
    <property type="match status" value="1"/>
</dbReference>
<dbReference type="InterPro" id="IPR020615">
    <property type="entry name" value="Thiolase_acyl_enz_int_AS"/>
</dbReference>
<evidence type="ECO:0000256" key="1">
    <source>
        <dbReference type="ARBA" id="ARBA00005189"/>
    </source>
</evidence>
<dbReference type="InterPro" id="IPR002155">
    <property type="entry name" value="Thiolase"/>
</dbReference>
<dbReference type="PROSITE" id="PS00098">
    <property type="entry name" value="THIOLASE_1"/>
    <property type="match status" value="1"/>
</dbReference>
<dbReference type="SUPFAM" id="SSF53901">
    <property type="entry name" value="Thiolase-like"/>
    <property type="match status" value="2"/>
</dbReference>
<evidence type="ECO:0000313" key="10">
    <source>
        <dbReference type="EMBL" id="MCA9756736.1"/>
    </source>
</evidence>
<dbReference type="InterPro" id="IPR020613">
    <property type="entry name" value="Thiolase_CS"/>
</dbReference>
<name>A0A956NE13_UNCEI</name>
<accession>A0A956NE13</accession>
<dbReference type="InterPro" id="IPR020610">
    <property type="entry name" value="Thiolase_AS"/>
</dbReference>
<evidence type="ECO:0000256" key="5">
    <source>
        <dbReference type="ARBA" id="ARBA00024073"/>
    </source>
</evidence>
<dbReference type="PIRSF" id="PIRSF000429">
    <property type="entry name" value="Ac-CoA_Ac_transf"/>
    <property type="match status" value="1"/>
</dbReference>
<dbReference type="InterPro" id="IPR020617">
    <property type="entry name" value="Thiolase_C"/>
</dbReference>
<keyword evidence="4 7" id="KW-0012">Acyltransferase</keyword>
<dbReference type="FunFam" id="3.40.47.10:FF:000010">
    <property type="entry name" value="Acetyl-CoA acetyltransferase (Thiolase)"/>
    <property type="match status" value="1"/>
</dbReference>
<dbReference type="GO" id="GO:0010124">
    <property type="term" value="P:phenylacetate catabolic process"/>
    <property type="evidence" value="ECO:0007669"/>
    <property type="project" value="TreeGrafter"/>
</dbReference>
<evidence type="ECO:0000256" key="2">
    <source>
        <dbReference type="ARBA" id="ARBA00010982"/>
    </source>
</evidence>
<feature type="domain" description="Thiolase N-terminal" evidence="8">
    <location>
        <begin position="8"/>
        <end position="264"/>
    </location>
</feature>
<protein>
    <recommendedName>
        <fullName evidence="5">acetyl-CoA C-acyltransferase</fullName>
        <ecNumber evidence="5">2.3.1.16</ecNumber>
    </recommendedName>
</protein>
<dbReference type="InterPro" id="IPR016039">
    <property type="entry name" value="Thiolase-like"/>
</dbReference>
<dbReference type="Proteomes" id="UP000739538">
    <property type="component" value="Unassembled WGS sequence"/>
</dbReference>
<reference evidence="10" key="2">
    <citation type="journal article" date="2021" name="Microbiome">
        <title>Successional dynamics and alternative stable states in a saline activated sludge microbial community over 9 years.</title>
        <authorList>
            <person name="Wang Y."/>
            <person name="Ye J."/>
            <person name="Ju F."/>
            <person name="Liu L."/>
            <person name="Boyd J.A."/>
            <person name="Deng Y."/>
            <person name="Parks D.H."/>
            <person name="Jiang X."/>
            <person name="Yin X."/>
            <person name="Woodcroft B.J."/>
            <person name="Tyson G.W."/>
            <person name="Hugenholtz P."/>
            <person name="Polz M.F."/>
            <person name="Zhang T."/>
        </authorList>
    </citation>
    <scope>NUCLEOTIDE SEQUENCE</scope>
    <source>
        <strain evidence="10">HKST-UBA02</strain>
    </source>
</reference>
<keyword evidence="3 7" id="KW-0808">Transferase</keyword>
<dbReference type="CDD" id="cd00751">
    <property type="entry name" value="thiolase"/>
    <property type="match status" value="1"/>
</dbReference>
<reference evidence="10" key="1">
    <citation type="submission" date="2020-04" db="EMBL/GenBank/DDBJ databases">
        <authorList>
            <person name="Zhang T."/>
        </authorList>
    </citation>
    <scope>NUCLEOTIDE SEQUENCE</scope>
    <source>
        <strain evidence="10">HKST-UBA02</strain>
    </source>
</reference>
<evidence type="ECO:0000256" key="3">
    <source>
        <dbReference type="ARBA" id="ARBA00022679"/>
    </source>
</evidence>
<evidence type="ECO:0000313" key="11">
    <source>
        <dbReference type="Proteomes" id="UP000739538"/>
    </source>
</evidence>
<dbReference type="InterPro" id="IPR050215">
    <property type="entry name" value="Thiolase-like_sf_Thiolase"/>
</dbReference>
<organism evidence="10 11">
    <name type="scientific">Eiseniibacteriota bacterium</name>
    <dbReference type="NCBI Taxonomy" id="2212470"/>
    <lineage>
        <taxon>Bacteria</taxon>
        <taxon>Candidatus Eiseniibacteriota</taxon>
    </lineage>
</organism>
<gene>
    <name evidence="10" type="ORF">KDA27_13105</name>
</gene>
<dbReference type="GO" id="GO:0005737">
    <property type="term" value="C:cytoplasm"/>
    <property type="evidence" value="ECO:0007669"/>
    <property type="project" value="UniProtKB-ARBA"/>
</dbReference>
<comment type="similarity">
    <text evidence="2 7">Belongs to the thiolase-like superfamily. Thiolase family.</text>
</comment>
<dbReference type="AlphaFoldDB" id="A0A956NE13"/>
<evidence type="ECO:0000256" key="7">
    <source>
        <dbReference type="RuleBase" id="RU003557"/>
    </source>
</evidence>
<dbReference type="EC" id="2.3.1.16" evidence="5"/>
<feature type="domain" description="Thiolase C-terminal" evidence="9">
    <location>
        <begin position="273"/>
        <end position="393"/>
    </location>
</feature>
<evidence type="ECO:0000259" key="8">
    <source>
        <dbReference type="Pfam" id="PF00108"/>
    </source>
</evidence>
<evidence type="ECO:0000256" key="6">
    <source>
        <dbReference type="PIRSR" id="PIRSR000429-1"/>
    </source>
</evidence>
<dbReference type="PANTHER" id="PTHR43853:SF21">
    <property type="entry name" value="STEROID 3-KETOACYL-COA THIOLASE"/>
    <property type="match status" value="1"/>
</dbReference>
<comment type="pathway">
    <text evidence="1">Lipid metabolism.</text>
</comment>
<dbReference type="Gene3D" id="3.40.47.10">
    <property type="match status" value="1"/>
</dbReference>
<dbReference type="PANTHER" id="PTHR43853">
    <property type="entry name" value="3-KETOACYL-COA THIOLASE, PEROXISOMAL"/>
    <property type="match status" value="1"/>
</dbReference>
<dbReference type="PROSITE" id="PS00099">
    <property type="entry name" value="THIOLASE_3"/>
    <property type="match status" value="1"/>
</dbReference>
<dbReference type="EMBL" id="JAGQHS010000065">
    <property type="protein sequence ID" value="MCA9756736.1"/>
    <property type="molecule type" value="Genomic_DNA"/>
</dbReference>
<feature type="active site" description="Proton acceptor" evidence="6">
    <location>
        <position position="351"/>
    </location>
</feature>
<sequence length="397" mass="41389">MSKENEPVIVQALRTPVGKAARGAFRETRPDDLAATVLRALVAKAPGLEPGKIDDVVLGCAIPEGPQGLNVARLALLRAGFPFDVPGMTVNRFCSSGLQTIAQSCDRIVTGQAEVILAGGTESMSLVPMEGFAFSPNPDLVRELPDAYLGMGFTAENVAVQFEVSREEQDAFAFQSHQKAIAAQAAHRFDDEIVPVTVKTKLPGKNGKVDVKETVVSVDEGPRADTSMEALAKLRPAFRLGGSVTAGNSSQTSDGAAATLLMTRAKAEQLGLEPLARLVGYQVAGVAPEIMGIGPVAAIPKLLDKVGVAIAEVDLFEINEAFASQAVYVARALGIPDDKVNVNGGAIALGHPLGATGAKLTATLLHELRRRGARYGIVSMCVGGGMGAAGLFENLAR</sequence>
<feature type="active site" description="Proton acceptor" evidence="6">
    <location>
        <position position="381"/>
    </location>
</feature>
<dbReference type="GO" id="GO:0006635">
    <property type="term" value="P:fatty acid beta-oxidation"/>
    <property type="evidence" value="ECO:0007669"/>
    <property type="project" value="TreeGrafter"/>
</dbReference>